<gene>
    <name evidence="7 8" type="primary">LOC108743097</name>
</gene>
<dbReference type="KEGG" id="apln:108743097"/>
<dbReference type="CDD" id="cd03784">
    <property type="entry name" value="GT1_Gtf-like"/>
    <property type="match status" value="1"/>
</dbReference>
<evidence type="ECO:0000256" key="2">
    <source>
        <dbReference type="ARBA" id="ARBA00022676"/>
    </source>
</evidence>
<evidence type="ECO:0000256" key="5">
    <source>
        <dbReference type="RuleBase" id="RU362059"/>
    </source>
</evidence>
<evidence type="ECO:0000256" key="1">
    <source>
        <dbReference type="ARBA" id="ARBA00009995"/>
    </source>
</evidence>
<keyword evidence="3 4" id="KW-0808">Transferase</keyword>
<dbReference type="FunFam" id="3.40.50.2000:FF:000050">
    <property type="entry name" value="UDP-glucuronosyltransferase"/>
    <property type="match status" value="1"/>
</dbReference>
<dbReference type="PROSITE" id="PS00375">
    <property type="entry name" value="UDPGT"/>
    <property type="match status" value="1"/>
</dbReference>
<dbReference type="PANTHER" id="PTHR48043">
    <property type="entry name" value="EG:EG0003.4 PROTEIN-RELATED"/>
    <property type="match status" value="1"/>
</dbReference>
<feature type="signal peptide" evidence="5">
    <location>
        <begin position="1"/>
        <end position="23"/>
    </location>
</feature>
<dbReference type="Gene3D" id="3.40.50.2000">
    <property type="entry name" value="Glycogen Phosphorylase B"/>
    <property type="match status" value="2"/>
</dbReference>
<dbReference type="InterPro" id="IPR050271">
    <property type="entry name" value="UDP-glycosyltransferase"/>
</dbReference>
<dbReference type="InterPro" id="IPR002213">
    <property type="entry name" value="UDP_glucos_trans"/>
</dbReference>
<keyword evidence="6" id="KW-1185">Reference proteome</keyword>
<dbReference type="OrthoDB" id="5835829at2759"/>
<dbReference type="Proteomes" id="UP000192223">
    <property type="component" value="Unplaced"/>
</dbReference>
<comment type="subcellular location">
    <subcellularLocation>
        <location evidence="5">Membrane</location>
        <topology evidence="5">Single-pass membrane protein</topology>
    </subcellularLocation>
</comment>
<sequence length="508" mass="57886">MEKMLVRFFLVLVACCFVRNGCGLNILGVFPAHGYSQYLIGSSLMTELARRGHNVTVIAPHRQNQAIQNYSEIYVEGLENFEADLNLFDLEKDYTIWKVYSLYQLGLTFTEHTLANKAVQQFLASNQSFDLVICEQFATEALYGFAWHFNAPLVMFSTIGPSEWISDKAGYPLPFSYVPHGLSKFTSHMNFIQRFENVYVHIFDIIYRNMFAYPTQNKVAQKYFSGIPHLDLIMYNVSLFLTNSHVAITEPVPVTPNVIEVGGLQISHRKLPKDLQDFLDGASHGSIYLSMGSNLRSRDLTNEQKMVFVNTFSKLKQRVLWKYEEDKLPSKQPSNVMIRKWLPQQDVLAHPNVKAFISHGGLLGSTEAAFSGVPIIGIPIFGDQKMNVAKLVTKGTTIHVPYNSLSEESLTNALNKILNNSKYNDAAKRLSSILNDQQTKPMDRAIYWIEYVHRHRGAPFLKPASLELMWYQYFAVDVLLATCTLLSIPIVIYCIISKCKYRIKDKLE</sequence>
<keyword evidence="2 4" id="KW-0328">Glycosyltransferase</keyword>
<evidence type="ECO:0000313" key="8">
    <source>
        <dbReference type="RefSeq" id="XP_018334027.1"/>
    </source>
</evidence>
<comment type="catalytic activity">
    <reaction evidence="5">
        <text>glucuronate acceptor + UDP-alpha-D-glucuronate = acceptor beta-D-glucuronoside + UDP + H(+)</text>
        <dbReference type="Rhea" id="RHEA:21032"/>
        <dbReference type="ChEBI" id="CHEBI:15378"/>
        <dbReference type="ChEBI" id="CHEBI:58052"/>
        <dbReference type="ChEBI" id="CHEBI:58223"/>
        <dbReference type="ChEBI" id="CHEBI:132367"/>
        <dbReference type="ChEBI" id="CHEBI:132368"/>
        <dbReference type="EC" id="2.4.1.17"/>
    </reaction>
</comment>
<name>A0A1W4XD21_AGRPL</name>
<keyword evidence="5" id="KW-1133">Transmembrane helix</keyword>
<keyword evidence="5" id="KW-0812">Transmembrane</keyword>
<dbReference type="AlphaFoldDB" id="A0A1W4XD21"/>
<dbReference type="SUPFAM" id="SSF53756">
    <property type="entry name" value="UDP-Glycosyltransferase/glycogen phosphorylase"/>
    <property type="match status" value="1"/>
</dbReference>
<protein>
    <recommendedName>
        <fullName evidence="5">UDP-glucuronosyltransferase</fullName>
        <ecNumber evidence="5">2.4.1.17</ecNumber>
    </recommendedName>
</protein>
<evidence type="ECO:0000256" key="3">
    <source>
        <dbReference type="ARBA" id="ARBA00022679"/>
    </source>
</evidence>
<evidence type="ECO:0000313" key="6">
    <source>
        <dbReference type="Proteomes" id="UP000192223"/>
    </source>
</evidence>
<dbReference type="EC" id="2.4.1.17" evidence="5"/>
<feature type="chain" id="PRO_5010753069" description="UDP-glucuronosyltransferase" evidence="5">
    <location>
        <begin position="24"/>
        <end position="508"/>
    </location>
</feature>
<organism evidence="6 7">
    <name type="scientific">Agrilus planipennis</name>
    <name type="common">Emerald ash borer</name>
    <name type="synonym">Agrilus marcopoli</name>
    <dbReference type="NCBI Taxonomy" id="224129"/>
    <lineage>
        <taxon>Eukaryota</taxon>
        <taxon>Metazoa</taxon>
        <taxon>Ecdysozoa</taxon>
        <taxon>Arthropoda</taxon>
        <taxon>Hexapoda</taxon>
        <taxon>Insecta</taxon>
        <taxon>Pterygota</taxon>
        <taxon>Neoptera</taxon>
        <taxon>Endopterygota</taxon>
        <taxon>Coleoptera</taxon>
        <taxon>Polyphaga</taxon>
        <taxon>Elateriformia</taxon>
        <taxon>Buprestoidea</taxon>
        <taxon>Buprestidae</taxon>
        <taxon>Agrilinae</taxon>
        <taxon>Agrilus</taxon>
    </lineage>
</organism>
<dbReference type="GO" id="GO:0015020">
    <property type="term" value="F:glucuronosyltransferase activity"/>
    <property type="evidence" value="ECO:0007669"/>
    <property type="project" value="UniProtKB-EC"/>
</dbReference>
<dbReference type="GO" id="GO:0016020">
    <property type="term" value="C:membrane"/>
    <property type="evidence" value="ECO:0007669"/>
    <property type="project" value="UniProtKB-SubCell"/>
</dbReference>
<comment type="similarity">
    <text evidence="1 4">Belongs to the UDP-glycosyltransferase family.</text>
</comment>
<dbReference type="PANTHER" id="PTHR48043:SF159">
    <property type="entry name" value="EG:EG0003.4 PROTEIN-RELATED"/>
    <property type="match status" value="1"/>
</dbReference>
<keyword evidence="5" id="KW-0732">Signal</keyword>
<dbReference type="STRING" id="224129.A0A1W4XD21"/>
<evidence type="ECO:0000313" key="7">
    <source>
        <dbReference type="RefSeq" id="XP_018334026.1"/>
    </source>
</evidence>
<dbReference type="Pfam" id="PF00201">
    <property type="entry name" value="UDPGT"/>
    <property type="match status" value="1"/>
</dbReference>
<dbReference type="InterPro" id="IPR035595">
    <property type="entry name" value="UDP_glycos_trans_CS"/>
</dbReference>
<reference evidence="7 8" key="1">
    <citation type="submission" date="2025-04" db="UniProtKB">
        <authorList>
            <consortium name="RefSeq"/>
        </authorList>
    </citation>
    <scope>IDENTIFICATION</scope>
    <source>
        <tissue evidence="7 8">Entire body</tissue>
    </source>
</reference>
<proteinExistence type="inferred from homology"/>
<dbReference type="GeneID" id="108743097"/>
<accession>A0A1W4XD21</accession>
<evidence type="ECO:0000256" key="4">
    <source>
        <dbReference type="RuleBase" id="RU003718"/>
    </source>
</evidence>
<dbReference type="RefSeq" id="XP_018334027.1">
    <property type="nucleotide sequence ID" value="XM_018478525.2"/>
</dbReference>
<dbReference type="RefSeq" id="XP_018334026.1">
    <property type="nucleotide sequence ID" value="XM_018478524.1"/>
</dbReference>
<keyword evidence="5" id="KW-0472">Membrane</keyword>
<feature type="transmembrane region" description="Helical" evidence="5">
    <location>
        <begin position="470"/>
        <end position="496"/>
    </location>
</feature>